<gene>
    <name evidence="1" type="primary">SLX1</name>
    <name evidence="1" type="ORF">H2198_001865</name>
</gene>
<proteinExistence type="predicted"/>
<keyword evidence="2" id="KW-1185">Reference proteome</keyword>
<dbReference type="EMBL" id="JAPDRQ010000021">
    <property type="protein sequence ID" value="KAJ9661689.1"/>
    <property type="molecule type" value="Genomic_DNA"/>
</dbReference>
<name>A0ACC3AG84_9EURO</name>
<protein>
    <submittedName>
        <fullName evidence="1">Slx4p interacting protein</fullName>
    </submittedName>
</protein>
<evidence type="ECO:0000313" key="2">
    <source>
        <dbReference type="Proteomes" id="UP001172386"/>
    </source>
</evidence>
<accession>A0ACC3AG84</accession>
<dbReference type="Proteomes" id="UP001172386">
    <property type="component" value="Unassembled WGS sequence"/>
</dbReference>
<sequence>MEPRLKPIPAFYCVYLLRSTVRHSSLYIGSTPNPTRRLAQHNGKVKGGAVRTSRLSLRPWEMVCIVAGFSSNIAALQFEWAWHNAHLTRHISSDDRISQATTRVKVDRRTGKTRKKVGRPRTGLTEKLSNLHLLLRANYFGKWPLEVRFFNEDVFRSWTLWTERAEEQISQDIMVVLDLAKTPEDDGEISSAQRPAKRRKADLIGNGGIEGVDPTYARFQEPLQKLKDLTDDKSFKAVCDMCDEIIHVEKDLFNICLARGCESLTHMSCLSKKFLDEDESSPLVPTTGICPSCDTQLKWSELMCALSLRIRGQKEVNKLLKKRNRGAAAVAAELLEDEDSSDSEGEEDTEPVKVGGLVDVNADSDEDEVASIASMEPVEPLPQKLPRLLAGGIDPQMFSIGVVIGDSEEER</sequence>
<comment type="caution">
    <text evidence="1">The sequence shown here is derived from an EMBL/GenBank/DDBJ whole genome shotgun (WGS) entry which is preliminary data.</text>
</comment>
<organism evidence="1 2">
    <name type="scientific">Neophaeococcomyces mojaviensis</name>
    <dbReference type="NCBI Taxonomy" id="3383035"/>
    <lineage>
        <taxon>Eukaryota</taxon>
        <taxon>Fungi</taxon>
        <taxon>Dikarya</taxon>
        <taxon>Ascomycota</taxon>
        <taxon>Pezizomycotina</taxon>
        <taxon>Eurotiomycetes</taxon>
        <taxon>Chaetothyriomycetidae</taxon>
        <taxon>Chaetothyriales</taxon>
        <taxon>Chaetothyriales incertae sedis</taxon>
        <taxon>Neophaeococcomyces</taxon>
    </lineage>
</organism>
<evidence type="ECO:0000313" key="1">
    <source>
        <dbReference type="EMBL" id="KAJ9661689.1"/>
    </source>
</evidence>
<reference evidence="1" key="1">
    <citation type="submission" date="2022-10" db="EMBL/GenBank/DDBJ databases">
        <title>Culturing micro-colonial fungi from biological soil crusts in the Mojave desert and describing Neophaeococcomyces mojavensis, and introducing the new genera and species Taxawa tesnikishii.</title>
        <authorList>
            <person name="Kurbessoian T."/>
            <person name="Stajich J.E."/>
        </authorList>
    </citation>
    <scope>NUCLEOTIDE SEQUENCE</scope>
    <source>
        <strain evidence="1">JES_112</strain>
    </source>
</reference>